<feature type="coiled-coil region" evidence="1">
    <location>
        <begin position="90"/>
        <end position="131"/>
    </location>
</feature>
<comment type="caution">
    <text evidence="2">The sequence shown here is derived from an EMBL/GenBank/DDBJ whole genome shotgun (WGS) entry which is preliminary data.</text>
</comment>
<gene>
    <name evidence="2" type="ORF">CAMP_LOCUS11232</name>
</gene>
<protein>
    <submittedName>
        <fullName evidence="2">Uncharacterized protein</fullName>
    </submittedName>
</protein>
<dbReference type="Proteomes" id="UP001152747">
    <property type="component" value="Unassembled WGS sequence"/>
</dbReference>
<dbReference type="EMBL" id="CANHGI010000004">
    <property type="protein sequence ID" value="CAI5448595.1"/>
    <property type="molecule type" value="Genomic_DNA"/>
</dbReference>
<reference evidence="2" key="1">
    <citation type="submission" date="2022-11" db="EMBL/GenBank/DDBJ databases">
        <authorList>
            <person name="Kikuchi T."/>
        </authorList>
    </citation>
    <scope>NUCLEOTIDE SEQUENCE</scope>
    <source>
        <strain evidence="2">PS1010</strain>
    </source>
</reference>
<organism evidence="2 3">
    <name type="scientific">Caenorhabditis angaria</name>
    <dbReference type="NCBI Taxonomy" id="860376"/>
    <lineage>
        <taxon>Eukaryota</taxon>
        <taxon>Metazoa</taxon>
        <taxon>Ecdysozoa</taxon>
        <taxon>Nematoda</taxon>
        <taxon>Chromadorea</taxon>
        <taxon>Rhabditida</taxon>
        <taxon>Rhabditina</taxon>
        <taxon>Rhabditomorpha</taxon>
        <taxon>Rhabditoidea</taxon>
        <taxon>Rhabditidae</taxon>
        <taxon>Peloderinae</taxon>
        <taxon>Caenorhabditis</taxon>
    </lineage>
</organism>
<evidence type="ECO:0000313" key="2">
    <source>
        <dbReference type="EMBL" id="CAI5448595.1"/>
    </source>
</evidence>
<keyword evidence="3" id="KW-1185">Reference proteome</keyword>
<proteinExistence type="predicted"/>
<accession>A0A9P1IMV3</accession>
<evidence type="ECO:0000256" key="1">
    <source>
        <dbReference type="SAM" id="Coils"/>
    </source>
</evidence>
<evidence type="ECO:0000313" key="3">
    <source>
        <dbReference type="Proteomes" id="UP001152747"/>
    </source>
</evidence>
<name>A0A9P1IMV3_9PELO</name>
<sequence length="147" mass="16713">MSNRLFRINIHVEAAEVSMDSVAHVEAAEVSMENVANSEAAEESFANDSLDRKMIELVTSRAVTAESKLEACRFQLKRREQEIETSKVLRNNQIAAFDKTRSELKEAQNKLKESLENTKKKEEELIELGQKCKSEIGEVIEQKQDVD</sequence>
<dbReference type="AlphaFoldDB" id="A0A9P1IMV3"/>
<keyword evidence="1" id="KW-0175">Coiled coil</keyword>